<evidence type="ECO:0000256" key="3">
    <source>
        <dbReference type="ARBA" id="ARBA00022692"/>
    </source>
</evidence>
<dbReference type="SUPFAM" id="SSF103473">
    <property type="entry name" value="MFS general substrate transporter"/>
    <property type="match status" value="1"/>
</dbReference>
<organism evidence="7 9">
    <name type="scientific">Brevibacillus composti</name>
    <dbReference type="NCBI Taxonomy" id="2796470"/>
    <lineage>
        <taxon>Bacteria</taxon>
        <taxon>Bacillati</taxon>
        <taxon>Bacillota</taxon>
        <taxon>Bacilli</taxon>
        <taxon>Bacillales</taxon>
        <taxon>Paenibacillaceae</taxon>
        <taxon>Brevibacillus</taxon>
    </lineage>
</organism>
<dbReference type="KEGG" id="bcop:JD108_09285"/>
<evidence type="ECO:0000256" key="1">
    <source>
        <dbReference type="ARBA" id="ARBA00004651"/>
    </source>
</evidence>
<dbReference type="CDD" id="cd06173">
    <property type="entry name" value="MFS_MefA_like"/>
    <property type="match status" value="1"/>
</dbReference>
<gene>
    <name evidence="7" type="ORF">JD108_09285</name>
    <name evidence="8" type="ORF">KDJ56_08980</name>
</gene>
<feature type="transmembrane region" description="Helical" evidence="6">
    <location>
        <begin position="168"/>
        <end position="186"/>
    </location>
</feature>
<feature type="transmembrane region" description="Helical" evidence="6">
    <location>
        <begin position="227"/>
        <end position="249"/>
    </location>
</feature>
<dbReference type="PRINTS" id="PR01988">
    <property type="entry name" value="EXPORTERBACE"/>
</dbReference>
<dbReference type="Pfam" id="PF07690">
    <property type="entry name" value="MFS_1"/>
    <property type="match status" value="1"/>
</dbReference>
<dbReference type="AlphaFoldDB" id="A0A7T5JQ23"/>
<dbReference type="Proteomes" id="UP000677234">
    <property type="component" value="Chromosome"/>
</dbReference>
<dbReference type="EMBL" id="CP073708">
    <property type="protein sequence ID" value="QUO43061.1"/>
    <property type="molecule type" value="Genomic_DNA"/>
</dbReference>
<keyword evidence="4 6" id="KW-1133">Transmembrane helix</keyword>
<evidence type="ECO:0000256" key="6">
    <source>
        <dbReference type="SAM" id="Phobius"/>
    </source>
</evidence>
<feature type="transmembrane region" description="Helical" evidence="6">
    <location>
        <begin position="381"/>
        <end position="400"/>
    </location>
</feature>
<feature type="transmembrane region" description="Helical" evidence="6">
    <location>
        <begin position="38"/>
        <end position="62"/>
    </location>
</feature>
<evidence type="ECO:0000313" key="8">
    <source>
        <dbReference type="EMBL" id="QUO43061.1"/>
    </source>
</evidence>
<keyword evidence="5 6" id="KW-0472">Membrane</keyword>
<evidence type="ECO:0000256" key="2">
    <source>
        <dbReference type="ARBA" id="ARBA00022475"/>
    </source>
</evidence>
<evidence type="ECO:0000313" key="7">
    <source>
        <dbReference type="EMBL" id="QQE76033.1"/>
    </source>
</evidence>
<feature type="transmembrane region" description="Helical" evidence="6">
    <location>
        <begin position="353"/>
        <end position="375"/>
    </location>
</feature>
<dbReference type="GO" id="GO:0022857">
    <property type="term" value="F:transmembrane transporter activity"/>
    <property type="evidence" value="ECO:0007669"/>
    <property type="project" value="InterPro"/>
</dbReference>
<feature type="transmembrane region" description="Helical" evidence="6">
    <location>
        <begin position="74"/>
        <end position="94"/>
    </location>
</feature>
<keyword evidence="10" id="KW-1185">Reference proteome</keyword>
<dbReference type="RefSeq" id="WP_198829542.1">
    <property type="nucleotide sequence ID" value="NZ_CP066308.1"/>
</dbReference>
<feature type="transmembrane region" description="Helical" evidence="6">
    <location>
        <begin position="7"/>
        <end position="32"/>
    </location>
</feature>
<evidence type="ECO:0000313" key="10">
    <source>
        <dbReference type="Proteomes" id="UP000677234"/>
    </source>
</evidence>
<evidence type="ECO:0000256" key="4">
    <source>
        <dbReference type="ARBA" id="ARBA00022989"/>
    </source>
</evidence>
<keyword evidence="3 6" id="KW-0812">Transmembrane</keyword>
<dbReference type="PANTHER" id="PTHR23513:SF19">
    <property type="entry name" value="MAJOR FACILITATOR SUPERFAMILY (MFS) PROFILE DOMAIN-CONTAINING PROTEIN"/>
    <property type="match status" value="1"/>
</dbReference>
<feature type="transmembrane region" description="Helical" evidence="6">
    <location>
        <begin position="261"/>
        <end position="283"/>
    </location>
</feature>
<evidence type="ECO:0000256" key="5">
    <source>
        <dbReference type="ARBA" id="ARBA00023136"/>
    </source>
</evidence>
<dbReference type="InterPro" id="IPR011701">
    <property type="entry name" value="MFS"/>
</dbReference>
<name>A0A7T5JQ23_9BACL</name>
<accession>A0A7T5JQ23</accession>
<dbReference type="InterPro" id="IPR022324">
    <property type="entry name" value="Bacilysin_exporter_BacE_put"/>
</dbReference>
<evidence type="ECO:0000313" key="9">
    <source>
        <dbReference type="Proteomes" id="UP000595847"/>
    </source>
</evidence>
<keyword evidence="2" id="KW-1003">Cell membrane</keyword>
<dbReference type="Gene3D" id="1.20.1250.20">
    <property type="entry name" value="MFS general substrate transporter like domains"/>
    <property type="match status" value="1"/>
</dbReference>
<feature type="transmembrane region" description="Helical" evidence="6">
    <location>
        <begin position="315"/>
        <end position="332"/>
    </location>
</feature>
<reference evidence="8" key="2">
    <citation type="submission" date="2021-04" db="EMBL/GenBank/DDBJ databases">
        <title>Brevibacillus composti FJAT-54423, complete genome.</title>
        <authorList>
            <person name="Tang R."/>
        </authorList>
    </citation>
    <scope>NUCLEOTIDE SEQUENCE</scope>
    <source>
        <strain evidence="8">FJAT-54424</strain>
    </source>
</reference>
<reference evidence="7 9" key="1">
    <citation type="submission" date="2020-12" db="EMBL/GenBank/DDBJ databases">
        <title>strain FJAT-54423T represents a novel species of the genus Brevibacillus.</title>
        <authorList>
            <person name="Tang R."/>
        </authorList>
    </citation>
    <scope>NUCLEOTIDE SEQUENCE [LARGE SCALE GENOMIC DNA]</scope>
    <source>
        <strain evidence="7 9">FJAT-54423</strain>
    </source>
</reference>
<dbReference type="PANTHER" id="PTHR23513">
    <property type="entry name" value="INTEGRAL MEMBRANE EFFLUX PROTEIN-RELATED"/>
    <property type="match status" value="1"/>
</dbReference>
<dbReference type="Proteomes" id="UP000595847">
    <property type="component" value="Chromosome"/>
</dbReference>
<sequence>MKNKFFYFLLIGQFFSYLADVFFIVALISIVFHLTHSTVVAGLVPIFRVSAGLLSGMVAPLIIDRYNPLAVLKFSNLLQSILFLVLAICSLYPIKQIVVIPFFLILTFLLSFFEGWAAPIRNSLVPNLVDKNELLKANSLLSTLDQSVQLMGWFLGGYLVVFVGDTKLLWVTFIFSILSSMLFFSLKNQVVFGSVKQKAELEAQEKRPWNSLKEGWETIWRLPTIRAIFLMDFLEGLVNAVWIAAILFVYVRDVLHKGEEWWGFINASFFLGGIVGGTAIVALGRYTNSYLRFFIIFGAFTISIMTFVFGIVSNPIFALVLSFILGAVTQLRDTAQQTILQESTPEGILPKVFAAKATMMYATFGISVLFMGIITDVFGVKSTYVVAATFIGIAGLSAIFQMKPVFDRSAG</sequence>
<feature type="transmembrane region" description="Helical" evidence="6">
    <location>
        <begin position="100"/>
        <end position="119"/>
    </location>
</feature>
<dbReference type="InterPro" id="IPR036259">
    <property type="entry name" value="MFS_trans_sf"/>
</dbReference>
<proteinExistence type="predicted"/>
<dbReference type="EMBL" id="CP066308">
    <property type="protein sequence ID" value="QQE76033.1"/>
    <property type="molecule type" value="Genomic_DNA"/>
</dbReference>
<feature type="transmembrane region" description="Helical" evidence="6">
    <location>
        <begin position="290"/>
        <end position="309"/>
    </location>
</feature>
<comment type="subcellular location">
    <subcellularLocation>
        <location evidence="1">Cell membrane</location>
        <topology evidence="1">Multi-pass membrane protein</topology>
    </subcellularLocation>
</comment>
<dbReference type="GO" id="GO:0005886">
    <property type="term" value="C:plasma membrane"/>
    <property type="evidence" value="ECO:0007669"/>
    <property type="project" value="UniProtKB-SubCell"/>
</dbReference>
<protein>
    <submittedName>
        <fullName evidence="7">MFS transporter</fullName>
    </submittedName>
</protein>